<evidence type="ECO:0000256" key="1">
    <source>
        <dbReference type="ARBA" id="ARBA00022849"/>
    </source>
</evidence>
<dbReference type="AlphaFoldDB" id="A0A4Q5MXT9"/>
<dbReference type="Gene3D" id="3.40.50.2300">
    <property type="match status" value="1"/>
</dbReference>
<evidence type="ECO:0000313" key="3">
    <source>
        <dbReference type="EMBL" id="RYV49763.1"/>
    </source>
</evidence>
<gene>
    <name evidence="3" type="ORF">EUA98_17140</name>
</gene>
<evidence type="ECO:0000313" key="4">
    <source>
        <dbReference type="Proteomes" id="UP000293764"/>
    </source>
</evidence>
<keyword evidence="4" id="KW-1185">Reference proteome</keyword>
<protein>
    <submittedName>
        <fullName evidence="3">Heat-shock protein HtpX</fullName>
    </submittedName>
</protein>
<dbReference type="PANTHER" id="PTHR43428:SF1">
    <property type="entry name" value="ARSENATE REDUCTASE"/>
    <property type="match status" value="1"/>
</dbReference>
<feature type="domain" description="Phosphotyrosine protein phosphatase I" evidence="2">
    <location>
        <begin position="4"/>
        <end position="129"/>
    </location>
</feature>
<accession>A0A4Q5MXT9</accession>
<dbReference type="EMBL" id="SDWW01000054">
    <property type="protein sequence ID" value="RYV49763.1"/>
    <property type="molecule type" value="Genomic_DNA"/>
</dbReference>
<organism evidence="3 4">
    <name type="scientific">Pengzhenrongella frigida</name>
    <dbReference type="NCBI Taxonomy" id="1259133"/>
    <lineage>
        <taxon>Bacteria</taxon>
        <taxon>Bacillati</taxon>
        <taxon>Actinomycetota</taxon>
        <taxon>Actinomycetes</taxon>
        <taxon>Micrococcales</taxon>
        <taxon>Pengzhenrongella</taxon>
    </lineage>
</organism>
<proteinExistence type="predicted"/>
<dbReference type="Pfam" id="PF01451">
    <property type="entry name" value="LMWPc"/>
    <property type="match status" value="1"/>
</dbReference>
<name>A0A4Q5MXT9_9MICO</name>
<sequence>MRRPIVTFVCIHNAGRSQMAAGFARALGGDRVEVRSAGTDPDAKISATAAAAMAEVGIDITAQVPRLLTLADAEASDVVITTGCGADCAMFPGIDSTDWTLPTQAGPGIEHVRPVRDAIHHQVTLLLARLDR</sequence>
<dbReference type="RefSeq" id="WP_130103920.1">
    <property type="nucleotide sequence ID" value="NZ_SDWW01000054.1"/>
</dbReference>
<evidence type="ECO:0000259" key="2">
    <source>
        <dbReference type="SMART" id="SM00226"/>
    </source>
</evidence>
<comment type="caution">
    <text evidence="3">The sequence shown here is derived from an EMBL/GenBank/DDBJ whole genome shotgun (WGS) entry which is preliminary data.</text>
</comment>
<dbReference type="OrthoDB" id="9799372at2"/>
<reference evidence="3 4" key="1">
    <citation type="submission" date="2019-01" db="EMBL/GenBank/DDBJ databases">
        <title>Novel species of Cellulomonas.</title>
        <authorList>
            <person name="Liu Q."/>
            <person name="Xin Y.-H."/>
        </authorList>
    </citation>
    <scope>NUCLEOTIDE SEQUENCE [LARGE SCALE GENOMIC DNA]</scope>
    <source>
        <strain evidence="3 4">HLT2-17</strain>
    </source>
</reference>
<dbReference type="SUPFAM" id="SSF52788">
    <property type="entry name" value="Phosphotyrosine protein phosphatases I"/>
    <property type="match status" value="1"/>
</dbReference>
<dbReference type="Proteomes" id="UP000293764">
    <property type="component" value="Unassembled WGS sequence"/>
</dbReference>
<dbReference type="InterPro" id="IPR036196">
    <property type="entry name" value="Ptyr_pPase_sf"/>
</dbReference>
<dbReference type="GO" id="GO:0046685">
    <property type="term" value="P:response to arsenic-containing substance"/>
    <property type="evidence" value="ECO:0007669"/>
    <property type="project" value="UniProtKB-KW"/>
</dbReference>
<dbReference type="InterPro" id="IPR023485">
    <property type="entry name" value="Ptyr_pPase"/>
</dbReference>
<dbReference type="PANTHER" id="PTHR43428">
    <property type="entry name" value="ARSENATE REDUCTASE"/>
    <property type="match status" value="1"/>
</dbReference>
<keyword evidence="1" id="KW-0059">Arsenical resistance</keyword>
<dbReference type="SMART" id="SM00226">
    <property type="entry name" value="LMWPc"/>
    <property type="match status" value="1"/>
</dbReference>